<dbReference type="Proteomes" id="UP000199417">
    <property type="component" value="Unassembled WGS sequence"/>
</dbReference>
<organism evidence="2 3">
    <name type="scientific">Rhodococcus tukisamuensis</name>
    <dbReference type="NCBI Taxonomy" id="168276"/>
    <lineage>
        <taxon>Bacteria</taxon>
        <taxon>Bacillati</taxon>
        <taxon>Actinomycetota</taxon>
        <taxon>Actinomycetes</taxon>
        <taxon>Mycobacteriales</taxon>
        <taxon>Nocardiaceae</taxon>
        <taxon>Rhodococcus</taxon>
    </lineage>
</organism>
<accession>A0A1G6MM17</accession>
<evidence type="ECO:0000313" key="2">
    <source>
        <dbReference type="EMBL" id="SDC56572.1"/>
    </source>
</evidence>
<gene>
    <name evidence="2" type="ORF">SAMN05444580_101232</name>
</gene>
<feature type="region of interest" description="Disordered" evidence="1">
    <location>
        <begin position="46"/>
        <end position="86"/>
    </location>
</feature>
<reference evidence="2 3" key="1">
    <citation type="submission" date="2016-10" db="EMBL/GenBank/DDBJ databases">
        <authorList>
            <person name="de Groot N.N."/>
        </authorList>
    </citation>
    <scope>NUCLEOTIDE SEQUENCE [LARGE SCALE GENOMIC DNA]</scope>
    <source>
        <strain evidence="2 3">JCM 11308</strain>
    </source>
</reference>
<proteinExistence type="predicted"/>
<dbReference type="AlphaFoldDB" id="A0A1G6MM17"/>
<dbReference type="STRING" id="168276.SAMN05444580_101232"/>
<evidence type="ECO:0000256" key="1">
    <source>
        <dbReference type="SAM" id="MobiDB-lite"/>
    </source>
</evidence>
<keyword evidence="3" id="KW-1185">Reference proteome</keyword>
<name>A0A1G6MM17_9NOCA</name>
<dbReference type="EMBL" id="FNAB01000001">
    <property type="protein sequence ID" value="SDC56572.1"/>
    <property type="molecule type" value="Genomic_DNA"/>
</dbReference>
<sequence>MRFAATELPNSAAVTALKDGVHRGKLAAAGSHDGKRPDWSLIGTVSTSGCVSRSPMPRRSRRARSGDTPPSTAGRYRVGATHCCPT</sequence>
<protein>
    <submittedName>
        <fullName evidence="2">Uncharacterized protein</fullName>
    </submittedName>
</protein>
<evidence type="ECO:0000313" key="3">
    <source>
        <dbReference type="Proteomes" id="UP000199417"/>
    </source>
</evidence>